<comment type="caution">
    <text evidence="2">The sequence shown here is derived from an EMBL/GenBank/DDBJ whole genome shotgun (WGS) entry which is preliminary data.</text>
</comment>
<dbReference type="Gene3D" id="3.40.50.1820">
    <property type="entry name" value="alpha/beta hydrolase"/>
    <property type="match status" value="1"/>
</dbReference>
<evidence type="ECO:0000313" key="2">
    <source>
        <dbReference type="EMBL" id="TKG71818.1"/>
    </source>
</evidence>
<sequence length="237" mass="25520">MHTVLVTRPTIVLVHSPLVGPSTWTGSAGPLRDKGFGVVVPALAAVVDGEPPFYHRIAETVAGQVENRPVVLVGHSGAGALLPAIADAVPGEVRAAVFVDAILPHPGEDWFTTAPPELGRRLESLAVEGRLPPWHEWFPPGALTAMFPDPETHRRFVAELPRVPLAYFAERAPEAERWPPPACGYVRLSEAYDAVADECERLGWPVHRVDANHLAMLTRPGFVAGLVARAVTELTGE</sequence>
<reference evidence="2 3" key="1">
    <citation type="journal article" date="2015" name="Antonie Van Leeuwenhoek">
        <title>Prauserella endophytica sp. nov., an endophytic actinobacterium isolated from Tamarix taklamakanensis.</title>
        <authorList>
            <person name="Liu J.M."/>
            <person name="Habden X."/>
            <person name="Guo L."/>
            <person name="Tuo L."/>
            <person name="Jiang Z.K."/>
            <person name="Liu S.W."/>
            <person name="Liu X.F."/>
            <person name="Chen L."/>
            <person name="Li R.F."/>
            <person name="Zhang Y.Q."/>
            <person name="Sun C.H."/>
        </authorList>
    </citation>
    <scope>NUCLEOTIDE SEQUENCE [LARGE SCALE GENOMIC DNA]</scope>
    <source>
        <strain evidence="2 3">CGMCC 4.7182</strain>
    </source>
</reference>
<name>A0ABY2S7D8_9PSEU</name>
<proteinExistence type="predicted"/>
<organism evidence="2 3">
    <name type="scientific">Prauserella endophytica</name>
    <dbReference type="NCBI Taxonomy" id="1592324"/>
    <lineage>
        <taxon>Bacteria</taxon>
        <taxon>Bacillati</taxon>
        <taxon>Actinomycetota</taxon>
        <taxon>Actinomycetes</taxon>
        <taxon>Pseudonocardiales</taxon>
        <taxon>Pseudonocardiaceae</taxon>
        <taxon>Prauserella</taxon>
        <taxon>Prauserella coralliicola group</taxon>
    </lineage>
</organism>
<feature type="domain" description="AB hydrolase-1" evidence="1">
    <location>
        <begin position="11"/>
        <end position="224"/>
    </location>
</feature>
<keyword evidence="3" id="KW-1185">Reference proteome</keyword>
<dbReference type="InterPro" id="IPR029058">
    <property type="entry name" value="AB_hydrolase_fold"/>
</dbReference>
<dbReference type="SUPFAM" id="SSF53474">
    <property type="entry name" value="alpha/beta-Hydrolases"/>
    <property type="match status" value="1"/>
</dbReference>
<gene>
    <name evidence="2" type="ORF">FCN18_10005</name>
</gene>
<dbReference type="GO" id="GO:0016787">
    <property type="term" value="F:hydrolase activity"/>
    <property type="evidence" value="ECO:0007669"/>
    <property type="project" value="UniProtKB-KW"/>
</dbReference>
<protein>
    <submittedName>
        <fullName evidence="2">Alpha/beta hydrolase</fullName>
    </submittedName>
</protein>
<dbReference type="InterPro" id="IPR000073">
    <property type="entry name" value="AB_hydrolase_1"/>
</dbReference>
<evidence type="ECO:0000313" key="3">
    <source>
        <dbReference type="Proteomes" id="UP000309992"/>
    </source>
</evidence>
<dbReference type="Pfam" id="PF12697">
    <property type="entry name" value="Abhydrolase_6"/>
    <property type="match status" value="1"/>
</dbReference>
<dbReference type="Proteomes" id="UP000309992">
    <property type="component" value="Unassembled WGS sequence"/>
</dbReference>
<dbReference type="EMBL" id="SWMS01000004">
    <property type="protein sequence ID" value="TKG71818.1"/>
    <property type="molecule type" value="Genomic_DNA"/>
</dbReference>
<keyword evidence="2" id="KW-0378">Hydrolase</keyword>
<evidence type="ECO:0000259" key="1">
    <source>
        <dbReference type="Pfam" id="PF12697"/>
    </source>
</evidence>
<accession>A0ABY2S7D8</accession>